<organism evidence="12 13">
    <name type="scientific">Vreelandella arcis</name>
    <dbReference type="NCBI Taxonomy" id="416873"/>
    <lineage>
        <taxon>Bacteria</taxon>
        <taxon>Pseudomonadati</taxon>
        <taxon>Pseudomonadota</taxon>
        <taxon>Gammaproteobacteria</taxon>
        <taxon>Oceanospirillales</taxon>
        <taxon>Halomonadaceae</taxon>
        <taxon>Vreelandella</taxon>
    </lineage>
</organism>
<dbReference type="Gene3D" id="3.40.50.300">
    <property type="entry name" value="P-loop containing nucleotide triphosphate hydrolases"/>
    <property type="match status" value="2"/>
</dbReference>
<keyword evidence="7" id="KW-0413">Isomerase</keyword>
<evidence type="ECO:0000313" key="12">
    <source>
        <dbReference type="EMBL" id="SDN62541.1"/>
    </source>
</evidence>
<dbReference type="GO" id="GO:0005524">
    <property type="term" value="F:ATP binding"/>
    <property type="evidence" value="ECO:0007669"/>
    <property type="project" value="UniProtKB-KW"/>
</dbReference>
<feature type="domain" description="Helicase C-terminal" evidence="11">
    <location>
        <begin position="230"/>
        <end position="383"/>
    </location>
</feature>
<dbReference type="SUPFAM" id="SSF52540">
    <property type="entry name" value="P-loop containing nucleoside triphosphate hydrolases"/>
    <property type="match status" value="1"/>
</dbReference>
<dbReference type="GO" id="GO:0003677">
    <property type="term" value="F:DNA binding"/>
    <property type="evidence" value="ECO:0007669"/>
    <property type="project" value="UniProtKB-KW"/>
</dbReference>
<dbReference type="Gene3D" id="3.40.50.2020">
    <property type="match status" value="1"/>
</dbReference>
<dbReference type="InterPro" id="IPR029057">
    <property type="entry name" value="PRTase-like"/>
</dbReference>
<evidence type="ECO:0000256" key="5">
    <source>
        <dbReference type="ARBA" id="ARBA00022840"/>
    </source>
</evidence>
<dbReference type="EC" id="5.6.2.4" evidence="9"/>
<dbReference type="Proteomes" id="UP000199677">
    <property type="component" value="Unassembled WGS sequence"/>
</dbReference>
<dbReference type="SMART" id="SM00487">
    <property type="entry name" value="DEXDc"/>
    <property type="match status" value="1"/>
</dbReference>
<dbReference type="OrthoDB" id="9760034at2"/>
<dbReference type="RefSeq" id="WP_089705397.1">
    <property type="nucleotide sequence ID" value="NZ_FNII01000006.1"/>
</dbReference>
<keyword evidence="2" id="KW-0547">Nucleotide-binding</keyword>
<dbReference type="PROSITE" id="PS51194">
    <property type="entry name" value="HELICASE_CTER"/>
    <property type="match status" value="1"/>
</dbReference>
<evidence type="ECO:0000256" key="1">
    <source>
        <dbReference type="ARBA" id="ARBA00005446"/>
    </source>
</evidence>
<evidence type="ECO:0000313" key="13">
    <source>
        <dbReference type="Proteomes" id="UP000199677"/>
    </source>
</evidence>
<dbReference type="GO" id="GO:0006310">
    <property type="term" value="P:DNA recombination"/>
    <property type="evidence" value="ECO:0007669"/>
    <property type="project" value="InterPro"/>
</dbReference>
<evidence type="ECO:0000259" key="10">
    <source>
        <dbReference type="PROSITE" id="PS51192"/>
    </source>
</evidence>
<evidence type="ECO:0000256" key="6">
    <source>
        <dbReference type="ARBA" id="ARBA00023125"/>
    </source>
</evidence>
<keyword evidence="3" id="KW-0378">Hydrolase</keyword>
<dbReference type="PANTHER" id="PTHR13710">
    <property type="entry name" value="DNA HELICASE RECQ FAMILY MEMBER"/>
    <property type="match status" value="1"/>
</dbReference>
<dbReference type="GO" id="GO:0043590">
    <property type="term" value="C:bacterial nucleoid"/>
    <property type="evidence" value="ECO:0007669"/>
    <property type="project" value="TreeGrafter"/>
</dbReference>
<evidence type="ECO:0000256" key="7">
    <source>
        <dbReference type="ARBA" id="ARBA00023235"/>
    </source>
</evidence>
<name>A0A1H0CY34_9GAMM</name>
<keyword evidence="5" id="KW-0067">ATP-binding</keyword>
<dbReference type="PROSITE" id="PS51192">
    <property type="entry name" value="HELICASE_ATP_BIND_1"/>
    <property type="match status" value="1"/>
</dbReference>
<sequence length="698" mass="78353">MNRDDAEALLRTAVGNASAAFRSDQWEAIDALVNKRKKLLVVQRTGWGKSSVYFIATRLMRDQGYGPTIIVSPLLALMRNQIEAAQRLGIHAVTINSTNRDQAESLIQQIHANRVDCLLISPEKLANEQFVEQALHPVLDRVGLLVVDEAHCISDWGHDFRPDYRRLLSILQQMPPNMPVLGTTATANDRVIADVVDQLGDIEVFRGPLVRDSLSLQNISLPDQASRLAWLSEMIPTLEGAGIVYVLTKRDAEQVKRWLLSQGIDAQAYYSGIEHPDFENSDQYREHLEDLLLNNQLKVLVATTALGMGYDKPDLHFVIHYQTPGSIVSYYQQVGRAGRGIDESLGILLSGTEDESIHEFFRRSAFPNQSQISQVLAVLEDSDSLSVPKLEERLNMRKGQIEKVLKFLSVENPAPVYKTGSQWIRTPVVYELDHDQVHRLTDMREQEWREIQQYSTSSACLMEYLRRFLDDPEAKPCGKCANCLGKPLIRGTPDHQTVIAAAQFLRHSEFVFKPKVQVAANGFPTYRLKGNLPQSLRAQEGRVLSQWADAAWGSMVEQDKHGGYFRDQLVDAMAEMIQQRWQPIPRPEWITCVPSLKHPELVPAFAARLASKLGLPFYPVISKVRDNEPQKLQNNRYHQCSNLDGVFSVDPNLPNGPVLLVDDVVDSGWTMAVLAALIRRQGSGEVYPVALASSANGD</sequence>
<dbReference type="NCBIfam" id="TIGR00614">
    <property type="entry name" value="recQ_fam"/>
    <property type="match status" value="1"/>
</dbReference>
<evidence type="ECO:0000256" key="8">
    <source>
        <dbReference type="ARBA" id="ARBA00034617"/>
    </source>
</evidence>
<dbReference type="Pfam" id="PF00156">
    <property type="entry name" value="Pribosyltran"/>
    <property type="match status" value="1"/>
</dbReference>
<dbReference type="Pfam" id="PF00270">
    <property type="entry name" value="DEAD"/>
    <property type="match status" value="1"/>
</dbReference>
<reference evidence="13" key="1">
    <citation type="submission" date="2016-10" db="EMBL/GenBank/DDBJ databases">
        <authorList>
            <person name="Varghese N."/>
            <person name="Submissions S."/>
        </authorList>
    </citation>
    <scope>NUCLEOTIDE SEQUENCE [LARGE SCALE GENOMIC DNA]</scope>
    <source>
        <strain evidence="13">CGMCC 1.6494</strain>
    </source>
</reference>
<evidence type="ECO:0000256" key="4">
    <source>
        <dbReference type="ARBA" id="ARBA00022806"/>
    </source>
</evidence>
<dbReference type="InterPro" id="IPR002464">
    <property type="entry name" value="DNA/RNA_helicase_DEAH_CS"/>
</dbReference>
<gene>
    <name evidence="12" type="ORF">SAMN04487951_106233</name>
</gene>
<proteinExistence type="inferred from homology"/>
<dbReference type="SUPFAM" id="SSF53271">
    <property type="entry name" value="PRTase-like"/>
    <property type="match status" value="1"/>
</dbReference>
<accession>A0A1H0CY34</accession>
<evidence type="ECO:0000256" key="9">
    <source>
        <dbReference type="ARBA" id="ARBA00034808"/>
    </source>
</evidence>
<dbReference type="InterPro" id="IPR004589">
    <property type="entry name" value="DNA_helicase_ATP-dep_RecQ"/>
</dbReference>
<evidence type="ECO:0000256" key="2">
    <source>
        <dbReference type="ARBA" id="ARBA00022741"/>
    </source>
</evidence>
<protein>
    <recommendedName>
        <fullName evidence="9">DNA 3'-5' helicase</fullName>
        <ecNumber evidence="9">5.6.2.4</ecNumber>
    </recommendedName>
</protein>
<dbReference type="GO" id="GO:0005737">
    <property type="term" value="C:cytoplasm"/>
    <property type="evidence" value="ECO:0007669"/>
    <property type="project" value="TreeGrafter"/>
</dbReference>
<keyword evidence="6" id="KW-0238">DNA-binding</keyword>
<keyword evidence="4 12" id="KW-0347">Helicase</keyword>
<comment type="catalytic activity">
    <reaction evidence="8">
        <text>Couples ATP hydrolysis with the unwinding of duplex DNA by translocating in the 3'-5' direction.</text>
        <dbReference type="EC" id="5.6.2.4"/>
    </reaction>
</comment>
<feature type="domain" description="Helicase ATP-binding" evidence="10">
    <location>
        <begin position="30"/>
        <end position="205"/>
    </location>
</feature>
<evidence type="ECO:0000256" key="3">
    <source>
        <dbReference type="ARBA" id="ARBA00022801"/>
    </source>
</evidence>
<dbReference type="InterPro" id="IPR014001">
    <property type="entry name" value="Helicase_ATP-bd"/>
</dbReference>
<comment type="similarity">
    <text evidence="1">Belongs to the helicase family. RecQ subfamily.</text>
</comment>
<dbReference type="GO" id="GO:0009378">
    <property type="term" value="F:four-way junction helicase activity"/>
    <property type="evidence" value="ECO:0007669"/>
    <property type="project" value="TreeGrafter"/>
</dbReference>
<dbReference type="PROSITE" id="PS00690">
    <property type="entry name" value="DEAH_ATP_HELICASE"/>
    <property type="match status" value="1"/>
</dbReference>
<evidence type="ECO:0000259" key="11">
    <source>
        <dbReference type="PROSITE" id="PS51194"/>
    </source>
</evidence>
<dbReference type="SMART" id="SM00490">
    <property type="entry name" value="HELICc"/>
    <property type="match status" value="1"/>
</dbReference>
<dbReference type="InterPro" id="IPR001650">
    <property type="entry name" value="Helicase_C-like"/>
</dbReference>
<dbReference type="AlphaFoldDB" id="A0A1H0CY34"/>
<dbReference type="Pfam" id="PF00271">
    <property type="entry name" value="Helicase_C"/>
    <property type="match status" value="1"/>
</dbReference>
<dbReference type="InterPro" id="IPR011545">
    <property type="entry name" value="DEAD/DEAH_box_helicase_dom"/>
</dbReference>
<dbReference type="EMBL" id="FNII01000006">
    <property type="protein sequence ID" value="SDN62541.1"/>
    <property type="molecule type" value="Genomic_DNA"/>
</dbReference>
<dbReference type="InterPro" id="IPR000836">
    <property type="entry name" value="PRTase_dom"/>
</dbReference>
<dbReference type="STRING" id="416873.SAMN04487951_106233"/>
<dbReference type="GO" id="GO:0030894">
    <property type="term" value="C:replisome"/>
    <property type="evidence" value="ECO:0007669"/>
    <property type="project" value="TreeGrafter"/>
</dbReference>
<dbReference type="CDD" id="cd06223">
    <property type="entry name" value="PRTases_typeI"/>
    <property type="match status" value="1"/>
</dbReference>
<dbReference type="InterPro" id="IPR027417">
    <property type="entry name" value="P-loop_NTPase"/>
</dbReference>
<dbReference type="GO" id="GO:0043138">
    <property type="term" value="F:3'-5' DNA helicase activity"/>
    <property type="evidence" value="ECO:0007669"/>
    <property type="project" value="UniProtKB-EC"/>
</dbReference>
<dbReference type="GO" id="GO:0006281">
    <property type="term" value="P:DNA repair"/>
    <property type="evidence" value="ECO:0007669"/>
    <property type="project" value="TreeGrafter"/>
</dbReference>
<keyword evidence="13" id="KW-1185">Reference proteome</keyword>
<dbReference type="GO" id="GO:0016787">
    <property type="term" value="F:hydrolase activity"/>
    <property type="evidence" value="ECO:0007669"/>
    <property type="project" value="UniProtKB-KW"/>
</dbReference>
<dbReference type="PANTHER" id="PTHR13710:SF105">
    <property type="entry name" value="ATP-DEPENDENT DNA HELICASE Q1"/>
    <property type="match status" value="1"/>
</dbReference>